<dbReference type="AlphaFoldDB" id="A0A1H8AV46"/>
<dbReference type="Pfam" id="PF06949">
    <property type="entry name" value="DUF1292"/>
    <property type="match status" value="1"/>
</dbReference>
<gene>
    <name evidence="1" type="ORF">SAMN05444955_101315</name>
</gene>
<reference evidence="1 2" key="1">
    <citation type="submission" date="2016-10" db="EMBL/GenBank/DDBJ databases">
        <authorList>
            <person name="de Groot N.N."/>
        </authorList>
    </citation>
    <scope>NUCLEOTIDE SEQUENCE [LARGE SCALE GENOMIC DNA]</scope>
    <source>
        <strain evidence="1 2">DSM 46701</strain>
    </source>
</reference>
<keyword evidence="2" id="KW-1185">Reference proteome</keyword>
<sequence>MNHANEPEAKEVYILRNQSSPDQLFLRSELDGKLEQYRILNEVEVDGQHYAIMCKEKDYPDDAFLFRIHQNRAEEIEDEAEWERIADAVDYLLYSNDT</sequence>
<dbReference type="Proteomes" id="UP000199695">
    <property type="component" value="Unassembled WGS sequence"/>
</dbReference>
<dbReference type="OrthoDB" id="2990381at2"/>
<protein>
    <recommendedName>
        <fullName evidence="3">DUF1292 domain-containing protein</fullName>
    </recommendedName>
</protein>
<accession>A0A1H8AV46</accession>
<evidence type="ECO:0000313" key="2">
    <source>
        <dbReference type="Proteomes" id="UP000199695"/>
    </source>
</evidence>
<organism evidence="1 2">
    <name type="scientific">Lihuaxuella thermophila</name>
    <dbReference type="NCBI Taxonomy" id="1173111"/>
    <lineage>
        <taxon>Bacteria</taxon>
        <taxon>Bacillati</taxon>
        <taxon>Bacillota</taxon>
        <taxon>Bacilli</taxon>
        <taxon>Bacillales</taxon>
        <taxon>Thermoactinomycetaceae</taxon>
        <taxon>Lihuaxuella</taxon>
    </lineage>
</organism>
<evidence type="ECO:0000313" key="1">
    <source>
        <dbReference type="EMBL" id="SEM73377.1"/>
    </source>
</evidence>
<dbReference type="InterPro" id="IPR009711">
    <property type="entry name" value="UPF0473"/>
</dbReference>
<proteinExistence type="predicted"/>
<dbReference type="RefSeq" id="WP_089964596.1">
    <property type="nucleotide sequence ID" value="NZ_FOCQ01000001.1"/>
</dbReference>
<name>A0A1H8AV46_9BACL</name>
<dbReference type="STRING" id="1173111.SAMN05444955_101315"/>
<dbReference type="EMBL" id="FOCQ01000001">
    <property type="protein sequence ID" value="SEM73377.1"/>
    <property type="molecule type" value="Genomic_DNA"/>
</dbReference>
<evidence type="ECO:0008006" key="3">
    <source>
        <dbReference type="Google" id="ProtNLM"/>
    </source>
</evidence>